<dbReference type="GO" id="GO:0005525">
    <property type="term" value="F:GTP binding"/>
    <property type="evidence" value="ECO:0007669"/>
    <property type="project" value="UniProtKB-KW"/>
</dbReference>
<gene>
    <name evidence="3" type="ORF">EB796_016410</name>
</gene>
<keyword evidence="2" id="KW-0342">GTP-binding</keyword>
<evidence type="ECO:0000313" key="4">
    <source>
        <dbReference type="Proteomes" id="UP000593567"/>
    </source>
</evidence>
<dbReference type="InterPro" id="IPR001806">
    <property type="entry name" value="Small_GTPase"/>
</dbReference>
<dbReference type="GO" id="GO:0016020">
    <property type="term" value="C:membrane"/>
    <property type="evidence" value="ECO:0007669"/>
    <property type="project" value="InterPro"/>
</dbReference>
<dbReference type="InterPro" id="IPR027417">
    <property type="entry name" value="P-loop_NTPase"/>
</dbReference>
<dbReference type="AlphaFoldDB" id="A0A7J7JGD5"/>
<evidence type="ECO:0000256" key="2">
    <source>
        <dbReference type="ARBA" id="ARBA00023134"/>
    </source>
</evidence>
<evidence type="ECO:0000256" key="1">
    <source>
        <dbReference type="ARBA" id="ARBA00022741"/>
    </source>
</evidence>
<dbReference type="CDD" id="cd00882">
    <property type="entry name" value="Ras_like_GTPase"/>
    <property type="match status" value="1"/>
</dbReference>
<dbReference type="GO" id="GO:0003924">
    <property type="term" value="F:GTPase activity"/>
    <property type="evidence" value="ECO:0007669"/>
    <property type="project" value="InterPro"/>
</dbReference>
<evidence type="ECO:0000313" key="3">
    <source>
        <dbReference type="EMBL" id="KAF6025290.1"/>
    </source>
</evidence>
<proteinExistence type="predicted"/>
<dbReference type="Pfam" id="PF00071">
    <property type="entry name" value="Ras"/>
    <property type="match status" value="1"/>
</dbReference>
<reference evidence="3" key="1">
    <citation type="submission" date="2020-06" db="EMBL/GenBank/DDBJ databases">
        <title>Draft genome of Bugula neritina, a colonial animal packing powerful symbionts and potential medicines.</title>
        <authorList>
            <person name="Rayko M."/>
        </authorList>
    </citation>
    <scope>NUCLEOTIDE SEQUENCE [LARGE SCALE GENOMIC DNA]</scope>
    <source>
        <strain evidence="3">Kwan_BN1</strain>
    </source>
</reference>
<sequence length="236" mass="26684">MSSLFAESQYLSTGMTRSLDSQGDRKIVAVIGHGNSGKTCLTKLLTAEDVGSSLAVHRHTLDESRYITKAMPNGMHEHIQFIDTSPWKEFPVMHRLYVKTCHLVMIVYNVTALNWAQMLKDMIEEVRAIRDVDIIIVGTHCDEYSSQMNFVPSHVQHVVGNIPHVYVSCVTLFGINTLWSTMTLKCSAFIKQDSDHSIKVPIEPRRRITSRSQSMKKLLTKTGSFLLCTSKYHTLP</sequence>
<comment type="caution">
    <text evidence="3">The sequence shown here is derived from an EMBL/GenBank/DDBJ whole genome shotgun (WGS) entry which is preliminary data.</text>
</comment>
<keyword evidence="4" id="KW-1185">Reference proteome</keyword>
<dbReference type="GO" id="GO:0007165">
    <property type="term" value="P:signal transduction"/>
    <property type="evidence" value="ECO:0007669"/>
    <property type="project" value="InterPro"/>
</dbReference>
<dbReference type="PANTHER" id="PTHR24070">
    <property type="entry name" value="RAS, DI-RAS, AND RHEB FAMILY MEMBERS OF SMALL GTPASE SUPERFAMILY"/>
    <property type="match status" value="1"/>
</dbReference>
<dbReference type="Gene3D" id="3.40.50.300">
    <property type="entry name" value="P-loop containing nucleotide triphosphate hydrolases"/>
    <property type="match status" value="1"/>
</dbReference>
<accession>A0A7J7JGD5</accession>
<dbReference type="SUPFAM" id="SSF52540">
    <property type="entry name" value="P-loop containing nucleoside triphosphate hydrolases"/>
    <property type="match status" value="1"/>
</dbReference>
<protein>
    <submittedName>
        <fullName evidence="3">Uncharacterized protein</fullName>
    </submittedName>
</protein>
<organism evidence="3 4">
    <name type="scientific">Bugula neritina</name>
    <name type="common">Brown bryozoan</name>
    <name type="synonym">Sertularia neritina</name>
    <dbReference type="NCBI Taxonomy" id="10212"/>
    <lineage>
        <taxon>Eukaryota</taxon>
        <taxon>Metazoa</taxon>
        <taxon>Spiralia</taxon>
        <taxon>Lophotrochozoa</taxon>
        <taxon>Bryozoa</taxon>
        <taxon>Gymnolaemata</taxon>
        <taxon>Cheilostomatida</taxon>
        <taxon>Flustrina</taxon>
        <taxon>Buguloidea</taxon>
        <taxon>Bugulidae</taxon>
        <taxon>Bugula</taxon>
    </lineage>
</organism>
<dbReference type="Proteomes" id="UP000593567">
    <property type="component" value="Unassembled WGS sequence"/>
</dbReference>
<dbReference type="EMBL" id="VXIV02002476">
    <property type="protein sequence ID" value="KAF6025290.1"/>
    <property type="molecule type" value="Genomic_DNA"/>
</dbReference>
<name>A0A7J7JGD5_BUGNE</name>
<dbReference type="InterPro" id="IPR020849">
    <property type="entry name" value="Small_GTPase_Ras-type"/>
</dbReference>
<keyword evidence="1" id="KW-0547">Nucleotide-binding</keyword>